<comment type="caution">
    <text evidence="9">The sequence shown here is derived from an EMBL/GenBank/DDBJ whole genome shotgun (WGS) entry which is preliminary data.</text>
</comment>
<keyword evidence="5 6" id="KW-0482">Metalloprotease</keyword>
<evidence type="ECO:0000313" key="10">
    <source>
        <dbReference type="Proteomes" id="UP001235343"/>
    </source>
</evidence>
<keyword evidence="10" id="KW-1185">Reference proteome</keyword>
<evidence type="ECO:0000313" key="9">
    <source>
        <dbReference type="EMBL" id="MDL4842786.1"/>
    </source>
</evidence>
<feature type="transmembrane region" description="Helical" evidence="7">
    <location>
        <begin position="126"/>
        <end position="143"/>
    </location>
</feature>
<evidence type="ECO:0000256" key="4">
    <source>
        <dbReference type="ARBA" id="ARBA00022833"/>
    </source>
</evidence>
<feature type="transmembrane region" description="Helical" evidence="7">
    <location>
        <begin position="35"/>
        <end position="56"/>
    </location>
</feature>
<dbReference type="Pfam" id="PF01435">
    <property type="entry name" value="Peptidase_M48"/>
    <property type="match status" value="1"/>
</dbReference>
<feature type="transmembrane region" description="Helical" evidence="7">
    <location>
        <begin position="150"/>
        <end position="169"/>
    </location>
</feature>
<keyword evidence="7" id="KW-1133">Transmembrane helix</keyword>
<evidence type="ECO:0000256" key="5">
    <source>
        <dbReference type="ARBA" id="ARBA00023049"/>
    </source>
</evidence>
<evidence type="ECO:0000256" key="1">
    <source>
        <dbReference type="ARBA" id="ARBA00022670"/>
    </source>
</evidence>
<feature type="transmembrane region" description="Helical" evidence="7">
    <location>
        <begin position="306"/>
        <end position="325"/>
    </location>
</feature>
<sequence>MKKSLSIYFIYLILVWVYFYFFYPLESYSQSNYAALAHAVFFSKLPLEWLLLYGLIKTQGSIVLVDKIEKLTKLESVKTIIFSFLLVVGYGLIRFPFNLVWFNITHWEGTSRQPFGDWLLEMSLDLFFYWIILSVAIYVSRLLMVRFKRFWWLVLWLLVLPIALFIIYIQPVWIDPLYEDFTEMEQGPLRTAIEEFTTSIGLEDTTLLQVNMSEKVTTFNAYVTGIMGNARIVMWDTTLAGMEQDEIMFILAHEIGHYVMHHVYLGVAGYLLLSLFLFFLTAFIYKRVWLNFRDKTSFKSPNDLRAVPILLLTISILLTIVQPISTYVSRQIEISADTYAIEHTEQLEPAIEGYQRMARQSKSDIDPVFWVKWMRSSHPSIKERIERLEKEIQKRETNDNTAS</sequence>
<gene>
    <name evidence="9" type="ORF">QQS35_20335</name>
</gene>
<keyword evidence="2" id="KW-0479">Metal-binding</keyword>
<comment type="similarity">
    <text evidence="6">Belongs to the peptidase M48 family.</text>
</comment>
<dbReference type="RefSeq" id="WP_285934079.1">
    <property type="nucleotide sequence ID" value="NZ_JASTZU010000063.1"/>
</dbReference>
<evidence type="ECO:0000259" key="8">
    <source>
        <dbReference type="Pfam" id="PF01435"/>
    </source>
</evidence>
<comment type="cofactor">
    <cofactor evidence="6">
        <name>Zn(2+)</name>
        <dbReference type="ChEBI" id="CHEBI:29105"/>
    </cofactor>
    <text evidence="6">Binds 1 zinc ion per subunit.</text>
</comment>
<keyword evidence="1 6" id="KW-0645">Protease</keyword>
<proteinExistence type="inferred from homology"/>
<feature type="transmembrane region" description="Helical" evidence="7">
    <location>
        <begin position="77"/>
        <end position="97"/>
    </location>
</feature>
<keyword evidence="4 6" id="KW-0862">Zinc</keyword>
<dbReference type="PANTHER" id="PTHR10120">
    <property type="entry name" value="CAAX PRENYL PROTEASE 1"/>
    <property type="match status" value="1"/>
</dbReference>
<keyword evidence="3 6" id="KW-0378">Hydrolase</keyword>
<dbReference type="Proteomes" id="UP001235343">
    <property type="component" value="Unassembled WGS sequence"/>
</dbReference>
<dbReference type="EMBL" id="JASTZU010000063">
    <property type="protein sequence ID" value="MDL4842786.1"/>
    <property type="molecule type" value="Genomic_DNA"/>
</dbReference>
<reference evidence="9 10" key="1">
    <citation type="submission" date="2023-06" db="EMBL/GenBank/DDBJ databases">
        <title>Aquibacillus rhizosphaerae LR5S19.</title>
        <authorList>
            <person name="Sun J.-Q."/>
        </authorList>
    </citation>
    <scope>NUCLEOTIDE SEQUENCE [LARGE SCALE GENOMIC DNA]</scope>
    <source>
        <strain evidence="9 10">LR5S19</strain>
    </source>
</reference>
<keyword evidence="7" id="KW-0472">Membrane</keyword>
<evidence type="ECO:0000256" key="2">
    <source>
        <dbReference type="ARBA" id="ARBA00022723"/>
    </source>
</evidence>
<dbReference type="Gene3D" id="3.30.2010.10">
    <property type="entry name" value="Metalloproteases ('zincins'), catalytic domain"/>
    <property type="match status" value="1"/>
</dbReference>
<evidence type="ECO:0000256" key="6">
    <source>
        <dbReference type="RuleBase" id="RU003983"/>
    </source>
</evidence>
<feature type="domain" description="Peptidase M48" evidence="8">
    <location>
        <begin position="185"/>
        <end position="391"/>
    </location>
</feature>
<dbReference type="EC" id="3.4.24.-" evidence="9"/>
<accession>A0ABT7LA84</accession>
<keyword evidence="7" id="KW-0812">Transmembrane</keyword>
<organism evidence="9 10">
    <name type="scientific">Aquibacillus rhizosphaerae</name>
    <dbReference type="NCBI Taxonomy" id="3051431"/>
    <lineage>
        <taxon>Bacteria</taxon>
        <taxon>Bacillati</taxon>
        <taxon>Bacillota</taxon>
        <taxon>Bacilli</taxon>
        <taxon>Bacillales</taxon>
        <taxon>Bacillaceae</taxon>
        <taxon>Aquibacillus</taxon>
    </lineage>
</organism>
<evidence type="ECO:0000256" key="3">
    <source>
        <dbReference type="ARBA" id="ARBA00022801"/>
    </source>
</evidence>
<dbReference type="GO" id="GO:0008237">
    <property type="term" value="F:metallopeptidase activity"/>
    <property type="evidence" value="ECO:0007669"/>
    <property type="project" value="UniProtKB-KW"/>
</dbReference>
<name>A0ABT7LA84_9BACI</name>
<feature type="transmembrane region" description="Helical" evidence="7">
    <location>
        <begin position="263"/>
        <end position="285"/>
    </location>
</feature>
<dbReference type="InterPro" id="IPR001915">
    <property type="entry name" value="Peptidase_M48"/>
</dbReference>
<evidence type="ECO:0000256" key="7">
    <source>
        <dbReference type="SAM" id="Phobius"/>
    </source>
</evidence>
<feature type="transmembrane region" description="Helical" evidence="7">
    <location>
        <begin position="7"/>
        <end position="23"/>
    </location>
</feature>
<protein>
    <submittedName>
        <fullName evidence="9">M48 family metalloprotease</fullName>
        <ecNumber evidence="9">3.4.24.-</ecNumber>
    </submittedName>
</protein>